<dbReference type="InterPro" id="IPR039390">
    <property type="entry name" value="1_2-HQD/HQD"/>
</dbReference>
<keyword evidence="3" id="KW-0479">Metal-binding</keyword>
<dbReference type="SUPFAM" id="SSF49482">
    <property type="entry name" value="Aromatic compound dioxygenase"/>
    <property type="match status" value="1"/>
</dbReference>
<evidence type="ECO:0000256" key="3">
    <source>
        <dbReference type="ARBA" id="ARBA00022723"/>
    </source>
</evidence>
<dbReference type="InterPro" id="IPR015889">
    <property type="entry name" value="Intradiol_dOase_core"/>
</dbReference>
<dbReference type="Pfam" id="PF00775">
    <property type="entry name" value="Dioxygenase_C"/>
    <property type="match status" value="1"/>
</dbReference>
<evidence type="ECO:0000259" key="7">
    <source>
        <dbReference type="PROSITE" id="PS00083"/>
    </source>
</evidence>
<gene>
    <name evidence="8" type="ORF">SAPIO_CDS5831</name>
</gene>
<dbReference type="GO" id="GO:0018576">
    <property type="term" value="F:catechol 1,2-dioxygenase activity"/>
    <property type="evidence" value="ECO:0007669"/>
    <property type="project" value="InterPro"/>
</dbReference>
<accession>A0A084G5I3</accession>
<dbReference type="GO" id="GO:0009712">
    <property type="term" value="P:catechol-containing compound metabolic process"/>
    <property type="evidence" value="ECO:0007669"/>
    <property type="project" value="InterPro"/>
</dbReference>
<feature type="domain" description="Intradiol ring-cleavage dioxygenases" evidence="7">
    <location>
        <begin position="151"/>
        <end position="179"/>
    </location>
</feature>
<proteinExistence type="inferred from homology"/>
<evidence type="ECO:0000313" key="8">
    <source>
        <dbReference type="EMBL" id="KEZ42595.1"/>
    </source>
</evidence>
<evidence type="ECO:0000313" key="9">
    <source>
        <dbReference type="Proteomes" id="UP000028545"/>
    </source>
</evidence>
<dbReference type="InterPro" id="IPR007535">
    <property type="entry name" value="Catechol_dOase_N"/>
</dbReference>
<dbReference type="InterPro" id="IPR000627">
    <property type="entry name" value="Intradiol_dOase_C"/>
</dbReference>
<keyword evidence="9" id="KW-1185">Reference proteome</keyword>
<evidence type="ECO:0000256" key="5">
    <source>
        <dbReference type="ARBA" id="ARBA00023002"/>
    </source>
</evidence>
<dbReference type="OMA" id="APNGMYE"/>
<dbReference type="CDD" id="cd03461">
    <property type="entry name" value="1_2-HQD"/>
    <property type="match status" value="1"/>
</dbReference>
<dbReference type="Pfam" id="PF04444">
    <property type="entry name" value="Dioxygenase_N"/>
    <property type="match status" value="1"/>
</dbReference>
<dbReference type="GeneID" id="27724903"/>
<dbReference type="Proteomes" id="UP000028545">
    <property type="component" value="Unassembled WGS sequence"/>
</dbReference>
<dbReference type="PANTHER" id="PTHR33711">
    <property type="entry name" value="DIOXYGENASE, PUTATIVE (AFU_ORTHOLOGUE AFUA_2G02910)-RELATED"/>
    <property type="match status" value="1"/>
</dbReference>
<comment type="cofactor">
    <cofactor evidence="1">
        <name>Fe(3+)</name>
        <dbReference type="ChEBI" id="CHEBI:29034"/>
    </cofactor>
</comment>
<dbReference type="AlphaFoldDB" id="A0A084G5I3"/>
<evidence type="ECO:0000256" key="6">
    <source>
        <dbReference type="ARBA" id="ARBA00023004"/>
    </source>
</evidence>
<dbReference type="GO" id="GO:0008199">
    <property type="term" value="F:ferric iron binding"/>
    <property type="evidence" value="ECO:0007669"/>
    <property type="project" value="InterPro"/>
</dbReference>
<dbReference type="VEuPathDB" id="FungiDB:SAPIO_CDS5831"/>
<dbReference type="OrthoDB" id="5238185at2759"/>
<dbReference type="RefSeq" id="XP_016642394.1">
    <property type="nucleotide sequence ID" value="XM_016788078.1"/>
</dbReference>
<dbReference type="EMBL" id="JOWA01000099">
    <property type="protein sequence ID" value="KEZ42595.1"/>
    <property type="molecule type" value="Genomic_DNA"/>
</dbReference>
<comment type="caution">
    <text evidence="8">The sequence shown here is derived from an EMBL/GenBank/DDBJ whole genome shotgun (WGS) entry which is preliminary data.</text>
</comment>
<comment type="similarity">
    <text evidence="2">Belongs to the intradiol ring-cleavage dioxygenase family.</text>
</comment>
<name>A0A084G5I3_PSEDA</name>
<organism evidence="8 9">
    <name type="scientific">Pseudallescheria apiosperma</name>
    <name type="common">Scedosporium apiospermum</name>
    <dbReference type="NCBI Taxonomy" id="563466"/>
    <lineage>
        <taxon>Eukaryota</taxon>
        <taxon>Fungi</taxon>
        <taxon>Dikarya</taxon>
        <taxon>Ascomycota</taxon>
        <taxon>Pezizomycotina</taxon>
        <taxon>Sordariomycetes</taxon>
        <taxon>Hypocreomycetidae</taxon>
        <taxon>Microascales</taxon>
        <taxon>Microascaceae</taxon>
        <taxon>Scedosporium</taxon>
    </lineage>
</organism>
<keyword evidence="5" id="KW-0560">Oxidoreductase</keyword>
<dbReference type="HOGENOM" id="CLU_046727_1_1_1"/>
<keyword evidence="4 8" id="KW-0223">Dioxygenase</keyword>
<dbReference type="PROSITE" id="PS00083">
    <property type="entry name" value="INTRADIOL_DIOXYGENAS"/>
    <property type="match status" value="1"/>
</dbReference>
<dbReference type="Gene3D" id="2.60.130.10">
    <property type="entry name" value="Aromatic compound dioxygenase"/>
    <property type="match status" value="1"/>
</dbReference>
<reference evidence="8 9" key="1">
    <citation type="journal article" date="2014" name="Genome Announc.">
        <title>Draft genome sequence of the pathogenic fungus Scedosporium apiospermum.</title>
        <authorList>
            <person name="Vandeputte P."/>
            <person name="Ghamrawi S."/>
            <person name="Rechenmann M."/>
            <person name="Iltis A."/>
            <person name="Giraud S."/>
            <person name="Fleury M."/>
            <person name="Thornton C."/>
            <person name="Delhaes L."/>
            <person name="Meyer W."/>
            <person name="Papon N."/>
            <person name="Bouchara J.P."/>
        </authorList>
    </citation>
    <scope>NUCLEOTIDE SEQUENCE [LARGE SCALE GENOMIC DNA]</scope>
    <source>
        <strain evidence="8 9">IHEM 14462</strain>
    </source>
</reference>
<evidence type="ECO:0000256" key="1">
    <source>
        <dbReference type="ARBA" id="ARBA00001965"/>
    </source>
</evidence>
<sequence>MSISATTAKASSHGYDPTFTGQVIAATGPNAHKRLAQIMPSLLRHLHDFAREVDLTVAEWMSAVEFINEAGQMSNDRRNETQLVCDILGLESLVDEISSKLLRKSSPDSIGTTSSAILGPFYRKDAPILPNGASIVAPETRDAFAKDLAHFSGRVVDDKGNPIPNAIVDVWHTAPNGMYEQQDPDQPDFNLRGRFRTDEAGKYSLYCLRPAPYPIPDDGPSGLLLKLLDRHPWRPAHIHVIVTADGYRPLTTQIFDKGDKYLTNDTVFAVKEDLIVEFVTRKDDQDAKWTLVYDFALSRV</sequence>
<keyword evidence="6" id="KW-0408">Iron</keyword>
<dbReference type="PANTHER" id="PTHR33711:SF7">
    <property type="entry name" value="INTRADIOL RING-CLEAVAGE DIOXYGENASES DOMAIN-CONTAINING PROTEIN-RELATED"/>
    <property type="match status" value="1"/>
</dbReference>
<dbReference type="InterPro" id="IPR050770">
    <property type="entry name" value="Intradiol_RC_Dioxygenase"/>
</dbReference>
<dbReference type="SMR" id="A0A084G5I3"/>
<protein>
    <submittedName>
        <fullName evidence="8">Catechol 1,2-dioxygenase</fullName>
    </submittedName>
</protein>
<dbReference type="KEGG" id="sapo:SAPIO_CDS5831"/>
<evidence type="ECO:0000256" key="2">
    <source>
        <dbReference type="ARBA" id="ARBA00007825"/>
    </source>
</evidence>
<evidence type="ECO:0000256" key="4">
    <source>
        <dbReference type="ARBA" id="ARBA00022964"/>
    </source>
</evidence>